<evidence type="ECO:0000313" key="2">
    <source>
        <dbReference type="RefSeq" id="XP_013774295.1"/>
    </source>
</evidence>
<sequence>MDLQEAQNAFVKMLADINKEDVANFFCWIQSCWLTSECLGEAPAVAFTKLKRIADDIRGMVPQCGILPSEQIQTPATGENADCDPHHTVHVDAFLYEEEHIDDLVAEGKMSRNYCKKCGSHEVAPLTFISHSMSIQRVGFIFQSLLPDLEGKVVFDVGSRLGPVLWGAYVYTRARKIIGVEMNEELCKIQKFIIEKYKMGDRIEVICRNICSVPQITEADVVVLNNVFEFFLPQDIQVKTWQFLRSSIKQGTILVTIPSLEDIFKQVKSEVDVKSWVKKRPITDPLVAMTAQDQEELSEVVTYDVL</sequence>
<evidence type="ECO:0000313" key="1">
    <source>
        <dbReference type="Proteomes" id="UP000694941"/>
    </source>
</evidence>
<reference evidence="2 3" key="1">
    <citation type="submission" date="2025-05" db="UniProtKB">
        <authorList>
            <consortium name="RefSeq"/>
        </authorList>
    </citation>
    <scope>IDENTIFICATION</scope>
    <source>
        <tissue evidence="2 3">Muscle</tissue>
    </source>
</reference>
<keyword evidence="1" id="KW-1185">Reference proteome</keyword>
<dbReference type="PANTHER" id="PTHR43675:SF1">
    <property type="entry name" value="RIKEN CDNA 2700097O09 GENE"/>
    <property type="match status" value="1"/>
</dbReference>
<dbReference type="SUPFAM" id="SSF53335">
    <property type="entry name" value="S-adenosyl-L-methionine-dependent methyltransferases"/>
    <property type="match status" value="1"/>
</dbReference>
<protein>
    <submittedName>
        <fullName evidence="2 3">Uncharacterized protein LOC106459240</fullName>
    </submittedName>
</protein>
<accession>A0ABM1B3V7</accession>
<gene>
    <name evidence="2 3" type="primary">LOC106459240</name>
</gene>
<dbReference type="Proteomes" id="UP000694941">
    <property type="component" value="Unplaced"/>
</dbReference>
<dbReference type="Gene3D" id="3.40.50.150">
    <property type="entry name" value="Vaccinia Virus protein VP39"/>
    <property type="match status" value="1"/>
</dbReference>
<name>A0ABM1B3V7_LIMPO</name>
<evidence type="ECO:0000313" key="3">
    <source>
        <dbReference type="RefSeq" id="XP_022241395.1"/>
    </source>
</evidence>
<dbReference type="InterPro" id="IPR026669">
    <property type="entry name" value="Arsenite_MeTrfase-like"/>
</dbReference>
<dbReference type="GeneID" id="106459240"/>
<dbReference type="RefSeq" id="XP_022241395.1">
    <property type="nucleotide sequence ID" value="XM_022385687.1"/>
</dbReference>
<dbReference type="InterPro" id="IPR029063">
    <property type="entry name" value="SAM-dependent_MTases_sf"/>
</dbReference>
<dbReference type="PANTHER" id="PTHR43675">
    <property type="entry name" value="ARSENITE METHYLTRANSFERASE"/>
    <property type="match status" value="1"/>
</dbReference>
<proteinExistence type="predicted"/>
<organism evidence="1 2">
    <name type="scientific">Limulus polyphemus</name>
    <name type="common">Atlantic horseshoe crab</name>
    <dbReference type="NCBI Taxonomy" id="6850"/>
    <lineage>
        <taxon>Eukaryota</taxon>
        <taxon>Metazoa</taxon>
        <taxon>Ecdysozoa</taxon>
        <taxon>Arthropoda</taxon>
        <taxon>Chelicerata</taxon>
        <taxon>Merostomata</taxon>
        <taxon>Xiphosura</taxon>
        <taxon>Limulidae</taxon>
        <taxon>Limulus</taxon>
    </lineage>
</organism>
<dbReference type="RefSeq" id="XP_013774295.1">
    <property type="nucleotide sequence ID" value="XM_013918841.2"/>
</dbReference>